<dbReference type="GO" id="GO:0015087">
    <property type="term" value="F:cobalt ion transmembrane transporter activity"/>
    <property type="evidence" value="ECO:0007669"/>
    <property type="project" value="TreeGrafter"/>
</dbReference>
<name>A0A3D8S7Q2_9HELO</name>
<evidence type="ECO:0000313" key="6">
    <source>
        <dbReference type="EMBL" id="RDW82333.1"/>
    </source>
</evidence>
<dbReference type="OrthoDB" id="5428055at2759"/>
<evidence type="ECO:0000256" key="3">
    <source>
        <dbReference type="ARBA" id="ARBA00022989"/>
    </source>
</evidence>
<dbReference type="InterPro" id="IPR002523">
    <property type="entry name" value="MgTranspt_CorA/ZnTranspt_ZntB"/>
</dbReference>
<dbReference type="Gene3D" id="1.20.58.340">
    <property type="entry name" value="Magnesium transport protein CorA, transmembrane region"/>
    <property type="match status" value="1"/>
</dbReference>
<protein>
    <submittedName>
        <fullName evidence="6">Uncharacterized protein</fullName>
    </submittedName>
</protein>
<feature type="transmembrane region" description="Helical" evidence="5">
    <location>
        <begin position="483"/>
        <end position="502"/>
    </location>
</feature>
<dbReference type="EMBL" id="PDLM01000003">
    <property type="protein sequence ID" value="RDW82333.1"/>
    <property type="molecule type" value="Genomic_DNA"/>
</dbReference>
<comment type="caution">
    <text evidence="6">The sequence shown here is derived from an EMBL/GenBank/DDBJ whole genome shotgun (WGS) entry which is preliminary data.</text>
</comment>
<dbReference type="GO" id="GO:0050897">
    <property type="term" value="F:cobalt ion binding"/>
    <property type="evidence" value="ECO:0007669"/>
    <property type="project" value="TreeGrafter"/>
</dbReference>
<proteinExistence type="predicted"/>
<dbReference type="GO" id="GO:0005886">
    <property type="term" value="C:plasma membrane"/>
    <property type="evidence" value="ECO:0007669"/>
    <property type="project" value="UniProtKB-SubCell"/>
</dbReference>
<dbReference type="STRING" id="1849047.A0A3D8S7Q2"/>
<dbReference type="InterPro" id="IPR045863">
    <property type="entry name" value="CorA_TM1_TM2"/>
</dbReference>
<dbReference type="GO" id="GO:0015095">
    <property type="term" value="F:magnesium ion transmembrane transporter activity"/>
    <property type="evidence" value="ECO:0007669"/>
    <property type="project" value="TreeGrafter"/>
</dbReference>
<keyword evidence="2 5" id="KW-0812">Transmembrane</keyword>
<comment type="subcellular location">
    <subcellularLocation>
        <location evidence="1">Cell membrane</location>
        <topology evidence="1">Multi-pass membrane protein</topology>
    </subcellularLocation>
</comment>
<dbReference type="SUPFAM" id="SSF144083">
    <property type="entry name" value="Magnesium transport protein CorA, transmembrane region"/>
    <property type="match status" value="1"/>
</dbReference>
<gene>
    <name evidence="6" type="ORF">BP6252_03445</name>
</gene>
<dbReference type="GO" id="GO:0000287">
    <property type="term" value="F:magnesium ion binding"/>
    <property type="evidence" value="ECO:0007669"/>
    <property type="project" value="TreeGrafter"/>
</dbReference>
<organism evidence="6 7">
    <name type="scientific">Coleophoma cylindrospora</name>
    <dbReference type="NCBI Taxonomy" id="1849047"/>
    <lineage>
        <taxon>Eukaryota</taxon>
        <taxon>Fungi</taxon>
        <taxon>Dikarya</taxon>
        <taxon>Ascomycota</taxon>
        <taxon>Pezizomycotina</taxon>
        <taxon>Leotiomycetes</taxon>
        <taxon>Helotiales</taxon>
        <taxon>Dermateaceae</taxon>
        <taxon>Coleophoma</taxon>
    </lineage>
</organism>
<evidence type="ECO:0000256" key="2">
    <source>
        <dbReference type="ARBA" id="ARBA00022692"/>
    </source>
</evidence>
<dbReference type="PANTHER" id="PTHR46494:SF1">
    <property type="entry name" value="CORA FAMILY METAL ION TRANSPORTER (EUROFUNG)"/>
    <property type="match status" value="1"/>
</dbReference>
<keyword evidence="4 5" id="KW-0472">Membrane</keyword>
<keyword evidence="7" id="KW-1185">Reference proteome</keyword>
<reference evidence="6 7" key="1">
    <citation type="journal article" date="2018" name="IMA Fungus">
        <title>IMA Genome-F 9: Draft genome sequence of Annulohypoxylon stygium, Aspergillus mulundensis, Berkeleyomyces basicola (syn. Thielaviopsis basicola), Ceratocystis smalleyi, two Cercospora beticola strains, Coleophoma cylindrospora, Fusarium fracticaudum, Phialophora cf. hyalina, and Morchella septimelata.</title>
        <authorList>
            <person name="Wingfield B.D."/>
            <person name="Bills G.F."/>
            <person name="Dong Y."/>
            <person name="Huang W."/>
            <person name="Nel W.J."/>
            <person name="Swalarsk-Parry B.S."/>
            <person name="Vaghefi N."/>
            <person name="Wilken P.M."/>
            <person name="An Z."/>
            <person name="de Beer Z.W."/>
            <person name="De Vos L."/>
            <person name="Chen L."/>
            <person name="Duong T.A."/>
            <person name="Gao Y."/>
            <person name="Hammerbacher A."/>
            <person name="Kikkert J.R."/>
            <person name="Li Y."/>
            <person name="Li H."/>
            <person name="Li K."/>
            <person name="Li Q."/>
            <person name="Liu X."/>
            <person name="Ma X."/>
            <person name="Naidoo K."/>
            <person name="Pethybridge S.J."/>
            <person name="Sun J."/>
            <person name="Steenkamp E.T."/>
            <person name="van der Nest M.A."/>
            <person name="van Wyk S."/>
            <person name="Wingfield M.J."/>
            <person name="Xiong C."/>
            <person name="Yue Q."/>
            <person name="Zhang X."/>
        </authorList>
    </citation>
    <scope>NUCLEOTIDE SEQUENCE [LARGE SCALE GENOMIC DNA]</scope>
    <source>
        <strain evidence="6 7">BP6252</strain>
    </source>
</reference>
<dbReference type="Pfam" id="PF01544">
    <property type="entry name" value="CorA"/>
    <property type="match status" value="1"/>
</dbReference>
<keyword evidence="3 5" id="KW-1133">Transmembrane helix</keyword>
<dbReference type="PANTHER" id="PTHR46494">
    <property type="entry name" value="CORA FAMILY METAL ION TRANSPORTER (EUROFUNG)"/>
    <property type="match status" value="1"/>
</dbReference>
<accession>A0A3D8S7Q2</accession>
<dbReference type="AlphaFoldDB" id="A0A3D8S7Q2"/>
<feature type="transmembrane region" description="Helical" evidence="5">
    <location>
        <begin position="451"/>
        <end position="471"/>
    </location>
</feature>
<evidence type="ECO:0000313" key="7">
    <source>
        <dbReference type="Proteomes" id="UP000256645"/>
    </source>
</evidence>
<dbReference type="Proteomes" id="UP000256645">
    <property type="component" value="Unassembled WGS sequence"/>
</dbReference>
<evidence type="ECO:0000256" key="4">
    <source>
        <dbReference type="ARBA" id="ARBA00023136"/>
    </source>
</evidence>
<sequence length="535" mass="61650">MASQNIYNDSEKRKAGVNTYRTYVKALCVRNPSLLNLDNFLTEPRAAHSDGCRVAALDFRPGIKHPITRTIVHLDNLHTELDDEASQKVWDDDKDHALQGRILIIEDLTPDLVELLGSDLEIDPLFFAMHLHTAQRNGMRQQTPEEASLPSRLLFQSYMNVSYHRAITHESMTHSGGRLLRDSALDRKLVLLPNTKIGLAQHCASIIKMKHQNGFWLGEWMPSSSLPLPVLVLHATALILVDRPISDTYWTDGRKYQESGKVHLRSQPYMGPYEDFMEPITFARNLSNALDDVREGMFRDLQYYWQRGVPPCFVSEDPSLQSLAYYLLRITAAEWTKYVSVMHNCIKQYEYQNDSLPGLEEFDTDLYELQGWRRRSLHSQRKVRAVTRQLKSWSELNPTDKSFLQPLIEDYEYICVNIEDAGHRLENMLPVVMTMVQIVDARHSFAETANISRLTVLALIFVPLSFISSLFSMNPTNAPGAPYFWVYFAVAIPVTILVFFIARPPRKDFMRACIWFKARMKEPLLSPNLQRDQHC</sequence>
<evidence type="ECO:0000256" key="1">
    <source>
        <dbReference type="ARBA" id="ARBA00004651"/>
    </source>
</evidence>
<evidence type="ECO:0000256" key="5">
    <source>
        <dbReference type="SAM" id="Phobius"/>
    </source>
</evidence>